<keyword evidence="1" id="KW-0812">Transmembrane</keyword>
<keyword evidence="1" id="KW-0472">Membrane</keyword>
<accession>A0A117I8P7</accession>
<evidence type="ECO:0000313" key="3">
    <source>
        <dbReference type="Proteomes" id="UP000069443"/>
    </source>
</evidence>
<organism evidence="2 3">
    <name type="scientific">Mycolicibacterium canariasense</name>
    <name type="common">Mycobacterium canariasense</name>
    <dbReference type="NCBI Taxonomy" id="228230"/>
    <lineage>
        <taxon>Bacteria</taxon>
        <taxon>Bacillati</taxon>
        <taxon>Actinomycetota</taxon>
        <taxon>Actinomycetes</taxon>
        <taxon>Mycobacteriales</taxon>
        <taxon>Mycobacteriaceae</taxon>
        <taxon>Mycolicibacterium</taxon>
    </lineage>
</organism>
<dbReference type="STRING" id="228230.RMCC_0540"/>
<protein>
    <submittedName>
        <fullName evidence="2">Uncharacterized protein</fullName>
    </submittedName>
</protein>
<feature type="transmembrane region" description="Helical" evidence="1">
    <location>
        <begin position="12"/>
        <end position="38"/>
    </location>
</feature>
<gene>
    <name evidence="2" type="ORF">RMCC_0540</name>
</gene>
<evidence type="ECO:0000256" key="1">
    <source>
        <dbReference type="SAM" id="Phobius"/>
    </source>
</evidence>
<keyword evidence="1" id="KW-1133">Transmembrane helix</keyword>
<proteinExistence type="predicted"/>
<keyword evidence="3" id="KW-1185">Reference proteome</keyword>
<dbReference type="EMBL" id="BCSY01000020">
    <property type="protein sequence ID" value="GAS93574.1"/>
    <property type="molecule type" value="Genomic_DNA"/>
</dbReference>
<dbReference type="RefSeq" id="WP_307188143.1">
    <property type="nucleotide sequence ID" value="NZ_BCSY01000020.1"/>
</dbReference>
<reference evidence="3" key="1">
    <citation type="journal article" date="2016" name="Genome Announc.">
        <title>Draft Genome Sequences of Five Rapidly Growing Mycobacterium Species, M. thermoresistibile, M. fortuitum subsp. acetamidolyticum, M. canariasense, M. brisbanense, and M. novocastrense.</title>
        <authorList>
            <person name="Katahira K."/>
            <person name="Ogura Y."/>
            <person name="Gotoh Y."/>
            <person name="Hayashi T."/>
        </authorList>
    </citation>
    <scope>NUCLEOTIDE SEQUENCE [LARGE SCALE GENOMIC DNA]</scope>
    <source>
        <strain evidence="3">JCM15298</strain>
    </source>
</reference>
<dbReference type="AlphaFoldDB" id="A0A117I8P7"/>
<comment type="caution">
    <text evidence="2">The sequence shown here is derived from an EMBL/GenBank/DDBJ whole genome shotgun (WGS) entry which is preliminary data.</text>
</comment>
<sequence>MFYNHDMGWWGFAGMGVGMAVFWAAVLFGVIVTAVYLIGERQASSAKGNQPTAEDILAGRFARGEIDEAEYRQRITALRDHAQR</sequence>
<name>A0A117I8P7_MYCCR</name>
<evidence type="ECO:0000313" key="2">
    <source>
        <dbReference type="EMBL" id="GAS93574.1"/>
    </source>
</evidence>
<reference evidence="3" key="2">
    <citation type="submission" date="2016-02" db="EMBL/GenBank/DDBJ databases">
        <title>Draft genome sequence of five rapidly growing Mycobacterium species.</title>
        <authorList>
            <person name="Katahira K."/>
            <person name="Gotou Y."/>
            <person name="Iida K."/>
            <person name="Ogura Y."/>
            <person name="Hayashi T."/>
        </authorList>
    </citation>
    <scope>NUCLEOTIDE SEQUENCE [LARGE SCALE GENOMIC DNA]</scope>
    <source>
        <strain evidence="3">JCM15298</strain>
    </source>
</reference>
<dbReference type="Proteomes" id="UP000069443">
    <property type="component" value="Unassembled WGS sequence"/>
</dbReference>